<name>A0ABY5L3W8_9CELL</name>
<sequence length="316" mass="33478">MAPAIDPVLTIPTILHDGIGRTPAGAEWLAALPRLVEAAARRWGLAVGEPFQDGSAAWTAPARTPEGRAVVLKVVMPHDEARHEAAVLRAWQGHGAVTLVAHDPGDWALLLEQVVPGTPMTASTTPAAELLGAAAAVHRALLAAPVVGLADLPAMADVCRAWSEGLTDRAGRAAAEGDLDLDGTLVERAHHLLDELPGTTGHHAVVHGDLNPGNLLLGLDGEWVAIDPKPMVGDPAYDLWPLLEQVDPPFRAADPARLLRERTALLSDRTGLDPRRVAGWALARSVESALWRWDRLGDIAGAQRELDRSAVWAALA</sequence>
<dbReference type="Gene3D" id="3.90.1200.10">
    <property type="match status" value="1"/>
</dbReference>
<dbReference type="InterPro" id="IPR011009">
    <property type="entry name" value="Kinase-like_dom_sf"/>
</dbReference>
<dbReference type="RefSeq" id="WP_227568830.1">
    <property type="nucleotide sequence ID" value="NZ_CP101988.1"/>
</dbReference>
<reference evidence="1 2" key="1">
    <citation type="submission" date="2022-07" db="EMBL/GenBank/DDBJ databases">
        <title>Novel species in genus cellulomonas.</title>
        <authorList>
            <person name="Ye L."/>
        </authorList>
    </citation>
    <scope>NUCLEOTIDE SEQUENCE [LARGE SCALE GENOMIC DNA]</scope>
    <source>
        <strain evidence="2">zg-Y338</strain>
    </source>
</reference>
<dbReference type="Proteomes" id="UP001316189">
    <property type="component" value="Chromosome"/>
</dbReference>
<accession>A0ABY5L3W8</accession>
<dbReference type="InterPro" id="IPR006748">
    <property type="entry name" value="NH2Glyco/OHUrea_AB-resist_kin"/>
</dbReference>
<evidence type="ECO:0000313" key="2">
    <source>
        <dbReference type="Proteomes" id="UP001316189"/>
    </source>
</evidence>
<keyword evidence="2" id="KW-1185">Reference proteome</keyword>
<gene>
    <name evidence="1" type="ORF">NP064_06580</name>
</gene>
<dbReference type="Pfam" id="PF04655">
    <property type="entry name" value="APH_6_hur"/>
    <property type="match status" value="1"/>
</dbReference>
<proteinExistence type="predicted"/>
<protein>
    <submittedName>
        <fullName evidence="1">Aminoglycoside phosphotransferase family protein</fullName>
    </submittedName>
</protein>
<dbReference type="SUPFAM" id="SSF56112">
    <property type="entry name" value="Protein kinase-like (PK-like)"/>
    <property type="match status" value="1"/>
</dbReference>
<dbReference type="EMBL" id="CP101988">
    <property type="protein sequence ID" value="UUI76548.1"/>
    <property type="molecule type" value="Genomic_DNA"/>
</dbReference>
<organism evidence="1 2">
    <name type="scientific">Cellulomonas chengniuliangii</name>
    <dbReference type="NCBI Taxonomy" id="2968084"/>
    <lineage>
        <taxon>Bacteria</taxon>
        <taxon>Bacillati</taxon>
        <taxon>Actinomycetota</taxon>
        <taxon>Actinomycetes</taxon>
        <taxon>Micrococcales</taxon>
        <taxon>Cellulomonadaceae</taxon>
        <taxon>Cellulomonas</taxon>
    </lineage>
</organism>
<evidence type="ECO:0000313" key="1">
    <source>
        <dbReference type="EMBL" id="UUI76548.1"/>
    </source>
</evidence>